<accession>A0A920C5G1</accession>
<dbReference type="EMBL" id="BORP01000001">
    <property type="protein sequence ID" value="GIO25483.1"/>
    <property type="molecule type" value="Genomic_DNA"/>
</dbReference>
<evidence type="ECO:0000256" key="1">
    <source>
        <dbReference type="ARBA" id="ARBA00006484"/>
    </source>
</evidence>
<dbReference type="PRINTS" id="PR00081">
    <property type="entry name" value="GDHRDH"/>
</dbReference>
<dbReference type="AlphaFoldDB" id="A0A920C5G1"/>
<protein>
    <submittedName>
        <fullName evidence="3">3-alpha-(Or 20-beta)-hydroxysteroid dehydrogenase</fullName>
    </submittedName>
</protein>
<evidence type="ECO:0000313" key="4">
    <source>
        <dbReference type="Proteomes" id="UP000676917"/>
    </source>
</evidence>
<dbReference type="PRINTS" id="PR00080">
    <property type="entry name" value="SDRFAMILY"/>
</dbReference>
<organism evidence="3 4">
    <name type="scientific">Ornithinibacillus bavariensis</name>
    <dbReference type="NCBI Taxonomy" id="545502"/>
    <lineage>
        <taxon>Bacteria</taxon>
        <taxon>Bacillati</taxon>
        <taxon>Bacillota</taxon>
        <taxon>Bacilli</taxon>
        <taxon>Bacillales</taxon>
        <taxon>Bacillaceae</taxon>
        <taxon>Ornithinibacillus</taxon>
    </lineage>
</organism>
<keyword evidence="2" id="KW-0560">Oxidoreductase</keyword>
<dbReference type="Gene3D" id="3.40.50.720">
    <property type="entry name" value="NAD(P)-binding Rossmann-like Domain"/>
    <property type="match status" value="1"/>
</dbReference>
<dbReference type="SUPFAM" id="SSF51735">
    <property type="entry name" value="NAD(P)-binding Rossmann-fold domains"/>
    <property type="match status" value="1"/>
</dbReference>
<dbReference type="FunFam" id="3.40.50.720:FF:000084">
    <property type="entry name" value="Short-chain dehydrogenase reductase"/>
    <property type="match status" value="1"/>
</dbReference>
<dbReference type="InterPro" id="IPR002347">
    <property type="entry name" value="SDR_fam"/>
</dbReference>
<evidence type="ECO:0000313" key="3">
    <source>
        <dbReference type="EMBL" id="GIO25483.1"/>
    </source>
</evidence>
<dbReference type="PANTHER" id="PTHR24321">
    <property type="entry name" value="DEHYDROGENASES, SHORT CHAIN"/>
    <property type="match status" value="1"/>
</dbReference>
<dbReference type="Pfam" id="PF13561">
    <property type="entry name" value="adh_short_C2"/>
    <property type="match status" value="1"/>
</dbReference>
<dbReference type="RefSeq" id="WP_212919032.1">
    <property type="nucleotide sequence ID" value="NZ_BORP01000001.1"/>
</dbReference>
<sequence>MTRLNGKIAIITGAARGMGASHARLFINEGAKVMIADILEEDGQVLARELGENAKFVKLDVTKAANWEEVVSQTEKEFGPVNILVNNAGISMNKSIEEITEEEYRRIVDINQISVFLGMKAVLPSMKKANGGSIVNISSINGLVGGAIGYTDTKFAVRGMTKAAALNLAHNGIRVNSVHPGVIETPMISQADSKDIIKEFAKHIPAGRVAKPEEVSNLVLYLASDESSYSTGSEFVIDGGLTAQ</sequence>
<dbReference type="InterPro" id="IPR036291">
    <property type="entry name" value="NAD(P)-bd_dom_sf"/>
</dbReference>
<comment type="caution">
    <text evidence="3">The sequence shown here is derived from an EMBL/GenBank/DDBJ whole genome shotgun (WGS) entry which is preliminary data.</text>
</comment>
<gene>
    <name evidence="3" type="primary">fabG3</name>
    <name evidence="3" type="ORF">J43TS3_00940</name>
</gene>
<dbReference type="NCBIfam" id="NF005559">
    <property type="entry name" value="PRK07231.1"/>
    <property type="match status" value="1"/>
</dbReference>
<reference evidence="3" key="1">
    <citation type="submission" date="2021-03" db="EMBL/GenBank/DDBJ databases">
        <title>Antimicrobial resistance genes in bacteria isolated from Japanese honey, and their potential for conferring macrolide and lincosamide resistance in the American foulbrood pathogen Paenibacillus larvae.</title>
        <authorList>
            <person name="Okamoto M."/>
            <person name="Kumagai M."/>
            <person name="Kanamori H."/>
            <person name="Takamatsu D."/>
        </authorList>
    </citation>
    <scope>NUCLEOTIDE SEQUENCE</scope>
    <source>
        <strain evidence="3">J43TS3</strain>
    </source>
</reference>
<dbReference type="GO" id="GO:0016491">
    <property type="term" value="F:oxidoreductase activity"/>
    <property type="evidence" value="ECO:0007669"/>
    <property type="project" value="UniProtKB-KW"/>
</dbReference>
<comment type="similarity">
    <text evidence="1">Belongs to the short-chain dehydrogenases/reductases (SDR) family.</text>
</comment>
<name>A0A920C5G1_9BACI</name>
<dbReference type="Proteomes" id="UP000676917">
    <property type="component" value="Unassembled WGS sequence"/>
</dbReference>
<dbReference type="GO" id="GO:0008206">
    <property type="term" value="P:bile acid metabolic process"/>
    <property type="evidence" value="ECO:0007669"/>
    <property type="project" value="UniProtKB-ARBA"/>
</dbReference>
<evidence type="ECO:0000256" key="2">
    <source>
        <dbReference type="ARBA" id="ARBA00023002"/>
    </source>
</evidence>
<keyword evidence="4" id="KW-1185">Reference proteome</keyword>
<proteinExistence type="inferred from homology"/>
<dbReference type="PANTHER" id="PTHR24321:SF8">
    <property type="entry name" value="ESTRADIOL 17-BETA-DEHYDROGENASE 8-RELATED"/>
    <property type="match status" value="1"/>
</dbReference>